<organism evidence="1 2">
    <name type="scientific">Symmachiella dynata</name>
    <dbReference type="NCBI Taxonomy" id="2527995"/>
    <lineage>
        <taxon>Bacteria</taxon>
        <taxon>Pseudomonadati</taxon>
        <taxon>Planctomycetota</taxon>
        <taxon>Planctomycetia</taxon>
        <taxon>Planctomycetales</taxon>
        <taxon>Planctomycetaceae</taxon>
        <taxon>Symmachiella</taxon>
    </lineage>
</organism>
<evidence type="ECO:0000313" key="2">
    <source>
        <dbReference type="Proteomes" id="UP000319383"/>
    </source>
</evidence>
<dbReference type="RefSeq" id="WP_145378310.1">
    <property type="nucleotide sequence ID" value="NZ_CP036276.1"/>
</dbReference>
<keyword evidence="2" id="KW-1185">Reference proteome</keyword>
<dbReference type="Proteomes" id="UP000319383">
    <property type="component" value="Chromosome"/>
</dbReference>
<proteinExistence type="predicted"/>
<dbReference type="EMBL" id="CP036276">
    <property type="protein sequence ID" value="QDU45764.1"/>
    <property type="molecule type" value="Genomic_DNA"/>
</dbReference>
<dbReference type="AlphaFoldDB" id="A0A517ZTH8"/>
<reference evidence="1 2" key="1">
    <citation type="submission" date="2019-02" db="EMBL/GenBank/DDBJ databases">
        <title>Deep-cultivation of Planctomycetes and their phenomic and genomic characterization uncovers novel biology.</title>
        <authorList>
            <person name="Wiegand S."/>
            <person name="Jogler M."/>
            <person name="Boedeker C."/>
            <person name="Pinto D."/>
            <person name="Vollmers J."/>
            <person name="Rivas-Marin E."/>
            <person name="Kohn T."/>
            <person name="Peeters S.H."/>
            <person name="Heuer A."/>
            <person name="Rast P."/>
            <person name="Oberbeckmann S."/>
            <person name="Bunk B."/>
            <person name="Jeske O."/>
            <person name="Meyerdierks A."/>
            <person name="Storesund J.E."/>
            <person name="Kallscheuer N."/>
            <person name="Luecker S."/>
            <person name="Lage O.M."/>
            <person name="Pohl T."/>
            <person name="Merkel B.J."/>
            <person name="Hornburger P."/>
            <person name="Mueller R.-W."/>
            <person name="Bruemmer F."/>
            <person name="Labrenz M."/>
            <person name="Spormann A.M."/>
            <person name="Op den Camp H."/>
            <person name="Overmann J."/>
            <person name="Amann R."/>
            <person name="Jetten M.S.M."/>
            <person name="Mascher T."/>
            <person name="Medema M.H."/>
            <person name="Devos D.P."/>
            <person name="Kaster A.-K."/>
            <person name="Ovreas L."/>
            <person name="Rohde M."/>
            <person name="Galperin M.Y."/>
            <person name="Jogler C."/>
        </authorList>
    </citation>
    <scope>NUCLEOTIDE SEQUENCE [LARGE SCALE GENOMIC DNA]</scope>
    <source>
        <strain evidence="1 2">Mal52</strain>
    </source>
</reference>
<protein>
    <submittedName>
        <fullName evidence="1">Uncharacterized protein</fullName>
    </submittedName>
</protein>
<gene>
    <name evidence="1" type="ORF">Mal52_42600</name>
</gene>
<sequence>MALSTKVLKSLTSLHGYSSEQPTCAIWTSQDVRVEVDFTVVDRMSCSIRELRLQADRLENVAFDKVKEWADDICNRLTYLLENMGALEQDEKQKKVLVRSTPPGKQDGDTVFYEAVLHAPSGVSLQRFRSQAGQSGREQIDMHCTHEVLVKLVQDLVDSVPGQQT</sequence>
<evidence type="ECO:0000313" key="1">
    <source>
        <dbReference type="EMBL" id="QDU45764.1"/>
    </source>
</evidence>
<name>A0A517ZTH8_9PLAN</name>
<accession>A0A517ZTH8</accession>
<dbReference type="KEGG" id="sdyn:Mal52_42600"/>